<dbReference type="AlphaFoldDB" id="A0A0M2HET8"/>
<dbReference type="InterPro" id="IPR036412">
    <property type="entry name" value="HAD-like_sf"/>
</dbReference>
<dbReference type="SFLD" id="SFLDG01129">
    <property type="entry name" value="C1.5:_HAD__Beta-PGM__Phosphata"/>
    <property type="match status" value="1"/>
</dbReference>
<organism evidence="1 2">
    <name type="scientific">Microbacterium terrae</name>
    <dbReference type="NCBI Taxonomy" id="69369"/>
    <lineage>
        <taxon>Bacteria</taxon>
        <taxon>Bacillati</taxon>
        <taxon>Actinomycetota</taxon>
        <taxon>Actinomycetes</taxon>
        <taxon>Micrococcales</taxon>
        <taxon>Microbacteriaceae</taxon>
        <taxon>Microbacterium</taxon>
    </lineage>
</organism>
<name>A0A0M2HET8_9MICO</name>
<dbReference type="EMBL" id="JYIZ01000026">
    <property type="protein sequence ID" value="KJL45136.1"/>
    <property type="molecule type" value="Genomic_DNA"/>
</dbReference>
<keyword evidence="2" id="KW-1185">Reference proteome</keyword>
<dbReference type="PANTHER" id="PTHR43434:SF1">
    <property type="entry name" value="PHOSPHOGLYCOLATE PHOSPHATASE"/>
    <property type="match status" value="1"/>
</dbReference>
<dbReference type="PATRIC" id="fig|92835.4.peg.330"/>
<keyword evidence="1" id="KW-0378">Hydrolase</keyword>
<accession>A0A0M2HET8</accession>
<dbReference type="STRING" id="92835.RS81_00318"/>
<dbReference type="GO" id="GO:0008967">
    <property type="term" value="F:phosphoglycolate phosphatase activity"/>
    <property type="evidence" value="ECO:0007669"/>
    <property type="project" value="UniProtKB-EC"/>
</dbReference>
<proteinExistence type="predicted"/>
<dbReference type="PANTHER" id="PTHR43434">
    <property type="entry name" value="PHOSPHOGLYCOLATE PHOSPHATASE"/>
    <property type="match status" value="1"/>
</dbReference>
<gene>
    <name evidence="1" type="primary">gph</name>
    <name evidence="1" type="ORF">RS81_00318</name>
</gene>
<dbReference type="InterPro" id="IPR023214">
    <property type="entry name" value="HAD_sf"/>
</dbReference>
<reference evidence="1 2" key="1">
    <citation type="submission" date="2015-02" db="EMBL/GenBank/DDBJ databases">
        <title>Draft genome sequences of ten Microbacterium spp. with emphasis on heavy metal contaminated environments.</title>
        <authorList>
            <person name="Corretto E."/>
        </authorList>
    </citation>
    <scope>NUCLEOTIDE SEQUENCE [LARGE SCALE GENOMIC DNA]</scope>
    <source>
        <strain evidence="1 2">DSM 12510</strain>
    </source>
</reference>
<evidence type="ECO:0000313" key="1">
    <source>
        <dbReference type="EMBL" id="KJL45136.1"/>
    </source>
</evidence>
<protein>
    <submittedName>
        <fullName evidence="1">Phosphoglycolate phosphatase</fullName>
        <ecNumber evidence="1">3.1.3.18</ecNumber>
    </submittedName>
</protein>
<dbReference type="GO" id="GO:0006281">
    <property type="term" value="P:DNA repair"/>
    <property type="evidence" value="ECO:0007669"/>
    <property type="project" value="TreeGrafter"/>
</dbReference>
<dbReference type="EC" id="3.1.3.18" evidence="1"/>
<dbReference type="InterPro" id="IPR006439">
    <property type="entry name" value="HAD-SF_hydro_IA"/>
</dbReference>
<comment type="caution">
    <text evidence="1">The sequence shown here is derived from an EMBL/GenBank/DDBJ whole genome shotgun (WGS) entry which is preliminary data.</text>
</comment>
<dbReference type="Pfam" id="PF00702">
    <property type="entry name" value="Hydrolase"/>
    <property type="match status" value="2"/>
</dbReference>
<dbReference type="GO" id="GO:0005829">
    <property type="term" value="C:cytosol"/>
    <property type="evidence" value="ECO:0007669"/>
    <property type="project" value="TreeGrafter"/>
</dbReference>
<dbReference type="Proteomes" id="UP000033956">
    <property type="component" value="Unassembled WGS sequence"/>
</dbReference>
<dbReference type="NCBIfam" id="TIGR01662">
    <property type="entry name" value="HAD-SF-IIIA"/>
    <property type="match status" value="1"/>
</dbReference>
<dbReference type="InterPro" id="IPR050155">
    <property type="entry name" value="HAD-like_hydrolase_sf"/>
</dbReference>
<sequence length="592" mass="62836">MFTIRCLAVHRASLTSTPRAAAVRRKAPMDSSLTTDIPDALRVAPRGLLLDFGGVVFQTRKLPDGRAAAADLLAARIERAGHRADRTALRASLDAALTALGHWKHASSRRLEPREMTHREIVGDFIAADLPEGPRDVLVADAAEVLADLNTALSDHTVRPGIAALLAEARRRGIPVGIVSNAHSGRSHRRLLARAGLADAFAVQVYSDEVGMRKPHPRMIELAATGLGLTASETWYVGDTMDRDVVAGRRAGVQAVVLTASKHTHNPPFAVDARPDAVFETPEGLAAALAAAEPAVRLGPAASVAPMPATHRRPALFIDHGGVISTSQPDPALRAEFVEFLAALLSRSGEAITTDEVERALDAAKQRHGEFKRARIGEHRALGATITEIDPVTFWRDFAGADLSPRHRAVLEAEAHDLMFRYGRAKSRRTPREGVRDLLEGCRDLGMPVVVVSNTVSGRAVRAECADQGLDELISVFVCSDEVGVRKPDRSIVDEAVRTVVADPARSWFYGDKPENDAAAAQAAGIAGRVIVRGGSTPDDALDALAAGRAAASVPGPAVTHVVDGARDLLALIEAAHPQSTRPASAFAVVSA</sequence>
<dbReference type="SUPFAM" id="SSF56784">
    <property type="entry name" value="HAD-like"/>
    <property type="match status" value="2"/>
</dbReference>
<evidence type="ECO:0000313" key="2">
    <source>
        <dbReference type="Proteomes" id="UP000033956"/>
    </source>
</evidence>
<dbReference type="Gene3D" id="3.40.50.1000">
    <property type="entry name" value="HAD superfamily/HAD-like"/>
    <property type="match status" value="2"/>
</dbReference>
<dbReference type="NCBIfam" id="TIGR01549">
    <property type="entry name" value="HAD-SF-IA-v1"/>
    <property type="match status" value="2"/>
</dbReference>
<dbReference type="InterPro" id="IPR006549">
    <property type="entry name" value="HAD-SF_hydro_IIIA"/>
</dbReference>
<dbReference type="SFLD" id="SFLDS00003">
    <property type="entry name" value="Haloacid_Dehalogenase"/>
    <property type="match status" value="1"/>
</dbReference>